<dbReference type="EMBL" id="KE345164">
    <property type="protein sequence ID" value="EXB94565.1"/>
    <property type="molecule type" value="Genomic_DNA"/>
</dbReference>
<protein>
    <submittedName>
        <fullName evidence="1">Uncharacterized protein</fullName>
    </submittedName>
</protein>
<accession>W9S8Z3</accession>
<evidence type="ECO:0000313" key="2">
    <source>
        <dbReference type="Proteomes" id="UP000030645"/>
    </source>
</evidence>
<dbReference type="AlphaFoldDB" id="W9S8Z3"/>
<sequence length="84" mass="9588">MKTGQPPWSIDGCSADREEWPNMETKCQNMHFQKFGSCLPEGSSIIIAADERWSETATTALYSDLRHRMEVESPPMIERSLNII</sequence>
<organism evidence="1 2">
    <name type="scientific">Morus notabilis</name>
    <dbReference type="NCBI Taxonomy" id="981085"/>
    <lineage>
        <taxon>Eukaryota</taxon>
        <taxon>Viridiplantae</taxon>
        <taxon>Streptophyta</taxon>
        <taxon>Embryophyta</taxon>
        <taxon>Tracheophyta</taxon>
        <taxon>Spermatophyta</taxon>
        <taxon>Magnoliopsida</taxon>
        <taxon>eudicotyledons</taxon>
        <taxon>Gunneridae</taxon>
        <taxon>Pentapetalae</taxon>
        <taxon>rosids</taxon>
        <taxon>fabids</taxon>
        <taxon>Rosales</taxon>
        <taxon>Moraceae</taxon>
        <taxon>Moreae</taxon>
        <taxon>Morus</taxon>
    </lineage>
</organism>
<dbReference type="Proteomes" id="UP000030645">
    <property type="component" value="Unassembled WGS sequence"/>
</dbReference>
<gene>
    <name evidence="1" type="ORF">L484_022877</name>
</gene>
<keyword evidence="2" id="KW-1185">Reference proteome</keyword>
<name>W9S8Z3_9ROSA</name>
<proteinExistence type="predicted"/>
<reference evidence="2" key="1">
    <citation type="submission" date="2013-01" db="EMBL/GenBank/DDBJ databases">
        <title>Draft Genome Sequence of a Mulberry Tree, Morus notabilis C.K. Schneid.</title>
        <authorList>
            <person name="He N."/>
            <person name="Zhao S."/>
        </authorList>
    </citation>
    <scope>NUCLEOTIDE SEQUENCE</scope>
</reference>
<evidence type="ECO:0000313" key="1">
    <source>
        <dbReference type="EMBL" id="EXB94565.1"/>
    </source>
</evidence>